<evidence type="ECO:0000256" key="2">
    <source>
        <dbReference type="ARBA" id="ARBA00022692"/>
    </source>
</evidence>
<keyword evidence="4 5" id="KW-0472">Membrane</keyword>
<dbReference type="FunFam" id="1.20.1250.20:FF:000446">
    <property type="entry name" value="Nodulin family protein"/>
    <property type="match status" value="1"/>
</dbReference>
<accession>A0A061H0B4</accession>
<organism evidence="8 9">
    <name type="scientific">Theobroma cacao</name>
    <name type="common">Cacao</name>
    <name type="synonym">Cocoa</name>
    <dbReference type="NCBI Taxonomy" id="3641"/>
    <lineage>
        <taxon>Eukaryota</taxon>
        <taxon>Viridiplantae</taxon>
        <taxon>Streptophyta</taxon>
        <taxon>Embryophyta</taxon>
        <taxon>Tracheophyta</taxon>
        <taxon>Spermatophyta</taxon>
        <taxon>Magnoliopsida</taxon>
        <taxon>eudicotyledons</taxon>
        <taxon>Gunneridae</taxon>
        <taxon>Pentapetalae</taxon>
        <taxon>rosids</taxon>
        <taxon>malvids</taxon>
        <taxon>Malvales</taxon>
        <taxon>Malvaceae</taxon>
        <taxon>Byttnerioideae</taxon>
        <taxon>Theobroma</taxon>
    </lineage>
</organism>
<dbReference type="Pfam" id="PF23262">
    <property type="entry name" value="NFD4_C"/>
    <property type="match status" value="1"/>
</dbReference>
<feature type="transmembrane region" description="Helical" evidence="5">
    <location>
        <begin position="290"/>
        <end position="312"/>
    </location>
</feature>
<name>A0A061H0B4_THECC</name>
<feature type="transmembrane region" description="Helical" evidence="5">
    <location>
        <begin position="258"/>
        <end position="278"/>
    </location>
</feature>
<dbReference type="AlphaFoldDB" id="A0A061H0B4"/>
<dbReference type="Proteomes" id="UP000026915">
    <property type="component" value="Chromosome 9"/>
</dbReference>
<evidence type="ECO:0000313" key="8">
    <source>
        <dbReference type="EMBL" id="EOY34489.1"/>
    </source>
</evidence>
<dbReference type="InParanoid" id="A0A061H0B4"/>
<feature type="transmembrane region" description="Helical" evidence="5">
    <location>
        <begin position="604"/>
        <end position="625"/>
    </location>
</feature>
<evidence type="ECO:0000256" key="4">
    <source>
        <dbReference type="ARBA" id="ARBA00023136"/>
    </source>
</evidence>
<reference evidence="8 9" key="1">
    <citation type="journal article" date="2013" name="Genome Biol.">
        <title>The genome sequence of the most widely cultivated cacao type and its use to identify candidate genes regulating pod color.</title>
        <authorList>
            <person name="Motamayor J.C."/>
            <person name="Mockaitis K."/>
            <person name="Schmutz J."/>
            <person name="Haiminen N."/>
            <person name="Iii D.L."/>
            <person name="Cornejo O."/>
            <person name="Findley S.D."/>
            <person name="Zheng P."/>
            <person name="Utro F."/>
            <person name="Royaert S."/>
            <person name="Saski C."/>
            <person name="Jenkins J."/>
            <person name="Podicheti R."/>
            <person name="Zhao M."/>
            <person name="Scheffler B.E."/>
            <person name="Stack J.C."/>
            <person name="Feltus F.A."/>
            <person name="Mustiga G.M."/>
            <person name="Amores F."/>
            <person name="Phillips W."/>
            <person name="Marelli J.P."/>
            <person name="May G.D."/>
            <person name="Shapiro H."/>
            <person name="Ma J."/>
            <person name="Bustamante C.D."/>
            <person name="Schnell R.J."/>
            <person name="Main D."/>
            <person name="Gilbert D."/>
            <person name="Parida L."/>
            <person name="Kuhn D.N."/>
        </authorList>
    </citation>
    <scope>NUCLEOTIDE SEQUENCE [LARGE SCALE GENOMIC DNA]</scope>
    <source>
        <strain evidence="9">cv. Matina 1-6</strain>
    </source>
</reference>
<keyword evidence="2 5" id="KW-0812">Transmembrane</keyword>
<feature type="transmembrane region" description="Helical" evidence="5">
    <location>
        <begin position="421"/>
        <end position="439"/>
    </location>
</feature>
<dbReference type="SUPFAM" id="SSF103473">
    <property type="entry name" value="MFS general substrate transporter"/>
    <property type="match status" value="1"/>
</dbReference>
<dbReference type="eggNOG" id="ENOG502QTX1">
    <property type="taxonomic scope" value="Eukaryota"/>
</dbReference>
<dbReference type="CDD" id="cd17354">
    <property type="entry name" value="MFS_Mch1p_like"/>
    <property type="match status" value="1"/>
</dbReference>
<evidence type="ECO:0000256" key="1">
    <source>
        <dbReference type="ARBA" id="ARBA00004141"/>
    </source>
</evidence>
<comment type="subcellular location">
    <subcellularLocation>
        <location evidence="1">Membrane</location>
        <topology evidence="1">Multi-pass membrane protein</topology>
    </subcellularLocation>
</comment>
<feature type="transmembrane region" description="Helical" evidence="5">
    <location>
        <begin position="324"/>
        <end position="343"/>
    </location>
</feature>
<dbReference type="PANTHER" id="PTHR21576:SF29">
    <property type="entry name" value="NODULIN-LIKE DOMAIN-CONTAINING PROTEIN"/>
    <property type="match status" value="1"/>
</dbReference>
<dbReference type="HOGENOM" id="CLU_021715_0_0_1"/>
<feature type="domain" description="Nodulin-like" evidence="6">
    <location>
        <begin position="98"/>
        <end position="343"/>
    </location>
</feature>
<dbReference type="InterPro" id="IPR010658">
    <property type="entry name" value="Nodulin-like"/>
</dbReference>
<sequence length="646" mass="71712">MQSWILPRGHNYPSCHPHPFLYGFTFLVVLCTTVARPTKENTRLEFFLTNSLYSNFHSLRISEELEIMVEEAMGSVSIRRGLKGHELLPFTVQFLRGRWFALFASFLIMAGAGATYLFGTYSKEIKATLGYDQTTLNLLGFFKDLGANVGVLSGLVAEVTPTWFVLLLGAVLNFGGYFMIWLAVTGKIAKPKVWQMCIYICVGANSQNFANTGALVTSVKNFPESRGAMLGLLKGFTGLSGAVMTQLYLAIYGNDSKSLILLIGWLPAAISVIFVYTIRTMRPVRHPNELRVFYHFLYASIVLAVFLMALTLAEKLLTFSKAEYAGATTVVCFLLFVPLFISIREELVVWNIKKQPINPPNEIAVEKPKAEAVESKQEASNLSSPKQADEKAEKSCFLTIFDRPDRGEDYTILQAMTSIDMLTLFLATFCGLGSSLTAVDNLGQIGESLGYPNKTVTSFVSLVSIWNYFGRVFSGFVSETLLAKYKLPRPLMMTAVLLLACIGYLLVAFPAPGSLYIASIIIGFSFGAQLPLLFAIISELFGLKHYSTLFNCGQLASPLGSYIFNVKITGWLYDREALKDLAEKGLTRSSVKELTCIGTHCYRVPFIILAAVTFFGALTSLILVVRTRSFYKSDIYKKFRENAEKL</sequence>
<dbReference type="Gene3D" id="1.20.1250.20">
    <property type="entry name" value="MFS general substrate transporter like domains"/>
    <property type="match status" value="1"/>
</dbReference>
<feature type="transmembrane region" description="Helical" evidence="5">
    <location>
        <begin position="20"/>
        <end position="38"/>
    </location>
</feature>
<feature type="transmembrane region" description="Helical" evidence="5">
    <location>
        <begin position="515"/>
        <end position="537"/>
    </location>
</feature>
<evidence type="ECO:0000259" key="7">
    <source>
        <dbReference type="Pfam" id="PF23262"/>
    </source>
</evidence>
<dbReference type="OMA" id="MVMTILQ"/>
<dbReference type="PANTHER" id="PTHR21576">
    <property type="entry name" value="UNCHARACTERIZED NODULIN-LIKE PROTEIN"/>
    <property type="match status" value="1"/>
</dbReference>
<keyword evidence="3 5" id="KW-1133">Transmembrane helix</keyword>
<proteinExistence type="predicted"/>
<dbReference type="GO" id="GO:0016020">
    <property type="term" value="C:membrane"/>
    <property type="evidence" value="ECO:0000318"/>
    <property type="project" value="GO_Central"/>
</dbReference>
<dbReference type="Pfam" id="PF06813">
    <property type="entry name" value="Nodulin-like"/>
    <property type="match status" value="1"/>
</dbReference>
<keyword evidence="9" id="KW-1185">Reference proteome</keyword>
<feature type="transmembrane region" description="Helical" evidence="5">
    <location>
        <begin position="99"/>
        <end position="119"/>
    </location>
</feature>
<protein>
    <submittedName>
        <fullName evidence="8">Major facilitator superfamily protein</fullName>
    </submittedName>
</protein>
<feature type="transmembrane region" description="Helical" evidence="5">
    <location>
        <begin position="230"/>
        <end position="252"/>
    </location>
</feature>
<dbReference type="STRING" id="3641.A0A061H0B4"/>
<dbReference type="Gramene" id="EOY34489">
    <property type="protein sequence ID" value="EOY34489"/>
    <property type="gene ID" value="TCM_042155"/>
</dbReference>
<evidence type="ECO:0000313" key="9">
    <source>
        <dbReference type="Proteomes" id="UP000026915"/>
    </source>
</evidence>
<evidence type="ECO:0000259" key="6">
    <source>
        <dbReference type="Pfam" id="PF06813"/>
    </source>
</evidence>
<dbReference type="InterPro" id="IPR056555">
    <property type="entry name" value="NFD4_C"/>
</dbReference>
<feature type="transmembrane region" description="Helical" evidence="5">
    <location>
        <begin position="163"/>
        <end position="184"/>
    </location>
</feature>
<feature type="transmembrane region" description="Helical" evidence="5">
    <location>
        <begin position="490"/>
        <end position="509"/>
    </location>
</feature>
<evidence type="ECO:0000256" key="5">
    <source>
        <dbReference type="SAM" id="Phobius"/>
    </source>
</evidence>
<feature type="domain" description="NFD4 C-terminal" evidence="7">
    <location>
        <begin position="417"/>
        <end position="631"/>
    </location>
</feature>
<gene>
    <name evidence="8" type="ORF">TCM_042155</name>
</gene>
<dbReference type="EMBL" id="CM001887">
    <property type="protein sequence ID" value="EOY34489.1"/>
    <property type="molecule type" value="Genomic_DNA"/>
</dbReference>
<dbReference type="InterPro" id="IPR036259">
    <property type="entry name" value="MFS_trans_sf"/>
</dbReference>
<evidence type="ECO:0000256" key="3">
    <source>
        <dbReference type="ARBA" id="ARBA00022989"/>
    </source>
</evidence>
<dbReference type="FunCoup" id="A0A061H0B4">
    <property type="interactions" value="60"/>
</dbReference>